<protein>
    <submittedName>
        <fullName evidence="1">Uncharacterized protein</fullName>
    </submittedName>
</protein>
<evidence type="ECO:0000313" key="1">
    <source>
        <dbReference type="EMBL" id="KAJ0195401.1"/>
    </source>
</evidence>
<organism evidence="1 2">
    <name type="scientific">Lactuca sativa</name>
    <name type="common">Garden lettuce</name>
    <dbReference type="NCBI Taxonomy" id="4236"/>
    <lineage>
        <taxon>Eukaryota</taxon>
        <taxon>Viridiplantae</taxon>
        <taxon>Streptophyta</taxon>
        <taxon>Embryophyta</taxon>
        <taxon>Tracheophyta</taxon>
        <taxon>Spermatophyta</taxon>
        <taxon>Magnoliopsida</taxon>
        <taxon>eudicotyledons</taxon>
        <taxon>Gunneridae</taxon>
        <taxon>Pentapetalae</taxon>
        <taxon>asterids</taxon>
        <taxon>campanulids</taxon>
        <taxon>Asterales</taxon>
        <taxon>Asteraceae</taxon>
        <taxon>Cichorioideae</taxon>
        <taxon>Cichorieae</taxon>
        <taxon>Lactucinae</taxon>
        <taxon>Lactuca</taxon>
    </lineage>
</organism>
<sequence>MLVSSVAAMETVEDGPKIPESCKKSWRREKTIESVSCRIACFYKSCLVYPVQKVPLEQDNQPWSDFVSCVDKTLVQCRQVKLKKFEVDATYDTGFESQVNNWIRYATRCNVEELYLTLWDMDSEEECLGIGEHRIKKMKKRCLKDLILNLSHVKDLKIGIFCCMVLKRLEAKRFRFFIKYEVS</sequence>
<name>A0A9R1UZ79_LACSA</name>
<dbReference type="Proteomes" id="UP000235145">
    <property type="component" value="Unassembled WGS sequence"/>
</dbReference>
<dbReference type="AlphaFoldDB" id="A0A9R1UZ79"/>
<keyword evidence="2" id="KW-1185">Reference proteome</keyword>
<dbReference type="EMBL" id="NBSK02000007">
    <property type="protein sequence ID" value="KAJ0195401.1"/>
    <property type="molecule type" value="Genomic_DNA"/>
</dbReference>
<gene>
    <name evidence="1" type="ORF">LSAT_V11C700368840</name>
</gene>
<accession>A0A9R1UZ79</accession>
<evidence type="ECO:0000313" key="2">
    <source>
        <dbReference type="Proteomes" id="UP000235145"/>
    </source>
</evidence>
<reference evidence="1 2" key="1">
    <citation type="journal article" date="2017" name="Nat. Commun.">
        <title>Genome assembly with in vitro proximity ligation data and whole-genome triplication in lettuce.</title>
        <authorList>
            <person name="Reyes-Chin-Wo S."/>
            <person name="Wang Z."/>
            <person name="Yang X."/>
            <person name="Kozik A."/>
            <person name="Arikit S."/>
            <person name="Song C."/>
            <person name="Xia L."/>
            <person name="Froenicke L."/>
            <person name="Lavelle D.O."/>
            <person name="Truco M.J."/>
            <person name="Xia R."/>
            <person name="Zhu S."/>
            <person name="Xu C."/>
            <person name="Xu H."/>
            <person name="Xu X."/>
            <person name="Cox K."/>
            <person name="Korf I."/>
            <person name="Meyers B.C."/>
            <person name="Michelmore R.W."/>
        </authorList>
    </citation>
    <scope>NUCLEOTIDE SEQUENCE [LARGE SCALE GENOMIC DNA]</scope>
    <source>
        <strain evidence="2">cv. Salinas</strain>
        <tissue evidence="1">Seedlings</tissue>
    </source>
</reference>
<proteinExistence type="predicted"/>
<comment type="caution">
    <text evidence="1">The sequence shown here is derived from an EMBL/GenBank/DDBJ whole genome shotgun (WGS) entry which is preliminary data.</text>
</comment>